<organism evidence="3 4">
    <name type="scientific">Desulfallas thermosapovorans DSM 6562</name>
    <dbReference type="NCBI Taxonomy" id="1121431"/>
    <lineage>
        <taxon>Bacteria</taxon>
        <taxon>Bacillati</taxon>
        <taxon>Bacillota</taxon>
        <taxon>Clostridia</taxon>
        <taxon>Eubacteriales</taxon>
        <taxon>Desulfallaceae</taxon>
        <taxon>Desulfallas</taxon>
    </lineage>
</organism>
<gene>
    <name evidence="3" type="ORF">LX24_02528</name>
</gene>
<sequence>MKRLCLMILLLLFTACGFAPAAAAQEQRQIFVSIDGLPVSFDVQPVMQNGRTLVPFRAIAEALDVQVTWDGAAQTVNATDGKNTVRLQMNSNTGYRNQTAIPLDVPPLNLEGRTLIPLRFFSEAFDCQVAWDNATYTVKITSAPQPMSVTGFYALGDTQTSSWTNLFGVPYPHTATGNTGLVSELALGWYSLDGQGNLLTQSRTGWQRPGGYEDVLAAAGSYNLRTEMVVHVTDEDGTITSLLTNRTAMQQAVADISAEADFYSGVNLNLEGLGYRDTGAQLQAVQNSFTSFVDLLSGQLQAKDKTLTLTLHAPNSAYKGYDYQALGQIADRIIIMAYDYGAKPEPVDMVVQAVEAARAVVPAEKLVLGISVPSENPESILTKIGIAKRYNLDGIALWRLGVVSDEMWKAIGTTIQERG</sequence>
<dbReference type="Gene3D" id="3.30.457.10">
    <property type="entry name" value="Copper amine oxidase-like, N-terminal domain"/>
    <property type="match status" value="1"/>
</dbReference>
<protein>
    <submittedName>
        <fullName evidence="3">Glycosyl hydrolase family 18 (Putative chitinase)</fullName>
    </submittedName>
</protein>
<accession>A0A5S4ZQY1</accession>
<dbReference type="PANTHER" id="PTHR46066">
    <property type="entry name" value="CHITINASE DOMAIN-CONTAINING PROTEIN 1 FAMILY MEMBER"/>
    <property type="match status" value="1"/>
</dbReference>
<dbReference type="InterPro" id="IPR001223">
    <property type="entry name" value="Glyco_hydro18_cat"/>
</dbReference>
<dbReference type="PROSITE" id="PS51910">
    <property type="entry name" value="GH18_2"/>
    <property type="match status" value="1"/>
</dbReference>
<reference evidence="3 4" key="1">
    <citation type="submission" date="2019-07" db="EMBL/GenBank/DDBJ databases">
        <title>Genomic Encyclopedia of Type Strains, Phase I: the one thousand microbial genomes (KMG-I) project.</title>
        <authorList>
            <person name="Kyrpides N."/>
        </authorList>
    </citation>
    <scope>NUCLEOTIDE SEQUENCE [LARGE SCALE GENOMIC DNA]</scope>
    <source>
        <strain evidence="3 4">DSM 6562</strain>
    </source>
</reference>
<dbReference type="RefSeq" id="WP_166512484.1">
    <property type="nucleotide sequence ID" value="NZ_VNHM01000016.1"/>
</dbReference>
<feature type="domain" description="GH18" evidence="2">
    <location>
        <begin position="157"/>
        <end position="414"/>
    </location>
</feature>
<evidence type="ECO:0000313" key="4">
    <source>
        <dbReference type="Proteomes" id="UP000323166"/>
    </source>
</evidence>
<keyword evidence="1" id="KW-0732">Signal</keyword>
<dbReference type="InterPro" id="IPR036582">
    <property type="entry name" value="Mao_N_sf"/>
</dbReference>
<dbReference type="InterPro" id="IPR017853">
    <property type="entry name" value="GH"/>
</dbReference>
<dbReference type="SUPFAM" id="SSF55383">
    <property type="entry name" value="Copper amine oxidase, domain N"/>
    <property type="match status" value="1"/>
</dbReference>
<dbReference type="InterPro" id="IPR012854">
    <property type="entry name" value="Cu_amine_oxidase-like_N"/>
</dbReference>
<keyword evidence="3" id="KW-0378">Hydrolase</keyword>
<dbReference type="Pfam" id="PF07833">
    <property type="entry name" value="Cu_amine_oxidN1"/>
    <property type="match status" value="1"/>
</dbReference>
<evidence type="ECO:0000313" key="3">
    <source>
        <dbReference type="EMBL" id="TYO93962.1"/>
    </source>
</evidence>
<dbReference type="EMBL" id="VNHM01000016">
    <property type="protein sequence ID" value="TYO93962.1"/>
    <property type="molecule type" value="Genomic_DNA"/>
</dbReference>
<dbReference type="GO" id="GO:0005975">
    <property type="term" value="P:carbohydrate metabolic process"/>
    <property type="evidence" value="ECO:0007669"/>
    <property type="project" value="InterPro"/>
</dbReference>
<dbReference type="PROSITE" id="PS51257">
    <property type="entry name" value="PROKAR_LIPOPROTEIN"/>
    <property type="match status" value="1"/>
</dbReference>
<dbReference type="PANTHER" id="PTHR46066:SF2">
    <property type="entry name" value="CHITINASE DOMAIN-CONTAINING PROTEIN 1"/>
    <property type="match status" value="1"/>
</dbReference>
<keyword evidence="4" id="KW-1185">Reference proteome</keyword>
<evidence type="ECO:0000259" key="2">
    <source>
        <dbReference type="PROSITE" id="PS51910"/>
    </source>
</evidence>
<comment type="caution">
    <text evidence="3">The sequence shown here is derived from an EMBL/GenBank/DDBJ whole genome shotgun (WGS) entry which is preliminary data.</text>
</comment>
<feature type="chain" id="PRO_5024300425" evidence="1">
    <location>
        <begin position="22"/>
        <end position="419"/>
    </location>
</feature>
<feature type="signal peptide" evidence="1">
    <location>
        <begin position="1"/>
        <end position="21"/>
    </location>
</feature>
<evidence type="ECO:0000256" key="1">
    <source>
        <dbReference type="SAM" id="SignalP"/>
    </source>
</evidence>
<dbReference type="Proteomes" id="UP000323166">
    <property type="component" value="Unassembled WGS sequence"/>
</dbReference>
<dbReference type="AlphaFoldDB" id="A0A5S4ZQY1"/>
<proteinExistence type="predicted"/>
<dbReference type="SUPFAM" id="SSF51445">
    <property type="entry name" value="(Trans)glycosidases"/>
    <property type="match status" value="1"/>
</dbReference>
<dbReference type="GO" id="GO:0016787">
    <property type="term" value="F:hydrolase activity"/>
    <property type="evidence" value="ECO:0007669"/>
    <property type="project" value="UniProtKB-KW"/>
</dbReference>
<name>A0A5S4ZQY1_9FIRM</name>
<dbReference type="Gene3D" id="3.20.20.80">
    <property type="entry name" value="Glycosidases"/>
    <property type="match status" value="1"/>
</dbReference>